<evidence type="ECO:0000313" key="2">
    <source>
        <dbReference type="Proteomes" id="UP000199771"/>
    </source>
</evidence>
<dbReference type="Proteomes" id="UP000199771">
    <property type="component" value="Unassembled WGS sequence"/>
</dbReference>
<organism evidence="1 2">
    <name type="scientific">Fontimonas thermophila</name>
    <dbReference type="NCBI Taxonomy" id="1076937"/>
    <lineage>
        <taxon>Bacteria</taxon>
        <taxon>Pseudomonadati</taxon>
        <taxon>Pseudomonadota</taxon>
        <taxon>Gammaproteobacteria</taxon>
        <taxon>Nevskiales</taxon>
        <taxon>Nevskiaceae</taxon>
        <taxon>Fontimonas</taxon>
    </lineage>
</organism>
<dbReference type="Pfam" id="PF14357">
    <property type="entry name" value="DUF4404"/>
    <property type="match status" value="1"/>
</dbReference>
<name>A0A1I2KFE6_9GAMM</name>
<evidence type="ECO:0000313" key="1">
    <source>
        <dbReference type="EMBL" id="SFF64950.1"/>
    </source>
</evidence>
<accession>A0A1I2KFE6</accession>
<dbReference type="RefSeq" id="WP_159431172.1">
    <property type="nucleotide sequence ID" value="NZ_FOOC01000017.1"/>
</dbReference>
<evidence type="ECO:0008006" key="3">
    <source>
        <dbReference type="Google" id="ProtNLM"/>
    </source>
</evidence>
<gene>
    <name evidence="1" type="ORF">SAMN04488120_11715</name>
</gene>
<reference evidence="1 2" key="1">
    <citation type="submission" date="2016-10" db="EMBL/GenBank/DDBJ databases">
        <authorList>
            <person name="de Groot N.N."/>
        </authorList>
    </citation>
    <scope>NUCLEOTIDE SEQUENCE [LARGE SCALE GENOMIC DNA]</scope>
    <source>
        <strain evidence="1 2">DSM 23609</strain>
    </source>
</reference>
<protein>
    <recommendedName>
        <fullName evidence="3">DUF4404 family protein</fullName>
    </recommendedName>
</protein>
<dbReference type="AlphaFoldDB" id="A0A1I2KFE6"/>
<dbReference type="OrthoDB" id="4335607at2"/>
<proteinExistence type="predicted"/>
<dbReference type="InterPro" id="IPR025516">
    <property type="entry name" value="DUF4404"/>
</dbReference>
<keyword evidence="2" id="KW-1185">Reference proteome</keyword>
<dbReference type="EMBL" id="FOOC01000017">
    <property type="protein sequence ID" value="SFF64950.1"/>
    <property type="molecule type" value="Genomic_DNA"/>
</dbReference>
<sequence>MDRQRLHQDLTELRQELEGLPTDAEARQRLLALIRRIETRLDVPSAAESRESLVGGIDEAIAEFEVEHPRAALLLQRIVHTLSSMGI</sequence>